<sequence length="211" mass="23221">MKDKGMGGADIWDVRAYINPDQMISPGPEFLGDESVRAIAHALRQAKRLGLSMGMIAASGWNAGGTWVEPTDAGKGLFHSQVSVEGPTTFSQVLPFPDVPKNCPKDSGGRPLYFKEVAVLAVPQEDGQTLKSTESVIDLSKYYDKEERLIWEVPDGKWMILRFVMTNTGYQLISTSQNSGGPMIDFLNPASTRMHFGHIMDRLESELGDLN</sequence>
<evidence type="ECO:0000313" key="1">
    <source>
        <dbReference type="EMBL" id="GAI57261.1"/>
    </source>
</evidence>
<proteinExistence type="predicted"/>
<feature type="non-terminal residue" evidence="1">
    <location>
        <position position="211"/>
    </location>
</feature>
<dbReference type="AlphaFoldDB" id="X1QR31"/>
<gene>
    <name evidence="1" type="ORF">S06H3_53541</name>
</gene>
<protein>
    <submittedName>
        <fullName evidence="1">Uncharacterized protein</fullName>
    </submittedName>
</protein>
<accession>X1QR31</accession>
<dbReference type="EMBL" id="BARV01034140">
    <property type="protein sequence ID" value="GAI57261.1"/>
    <property type="molecule type" value="Genomic_DNA"/>
</dbReference>
<reference evidence="1" key="1">
    <citation type="journal article" date="2014" name="Front. Microbiol.">
        <title>High frequency of phylogenetically diverse reductive dehalogenase-homologous genes in deep subseafloor sedimentary metagenomes.</title>
        <authorList>
            <person name="Kawai M."/>
            <person name="Futagami T."/>
            <person name="Toyoda A."/>
            <person name="Takaki Y."/>
            <person name="Nishi S."/>
            <person name="Hori S."/>
            <person name="Arai W."/>
            <person name="Tsubouchi T."/>
            <person name="Morono Y."/>
            <person name="Uchiyama I."/>
            <person name="Ito T."/>
            <person name="Fujiyama A."/>
            <person name="Inagaki F."/>
            <person name="Takami H."/>
        </authorList>
    </citation>
    <scope>NUCLEOTIDE SEQUENCE</scope>
    <source>
        <strain evidence="1">Expedition CK06-06</strain>
    </source>
</reference>
<organism evidence="1">
    <name type="scientific">marine sediment metagenome</name>
    <dbReference type="NCBI Taxonomy" id="412755"/>
    <lineage>
        <taxon>unclassified sequences</taxon>
        <taxon>metagenomes</taxon>
        <taxon>ecological metagenomes</taxon>
    </lineage>
</organism>
<comment type="caution">
    <text evidence="1">The sequence shown here is derived from an EMBL/GenBank/DDBJ whole genome shotgun (WGS) entry which is preliminary data.</text>
</comment>
<dbReference type="Pfam" id="PF17132">
    <property type="entry name" value="Glyco_hydro_106"/>
    <property type="match status" value="2"/>
</dbReference>
<name>X1QR31_9ZZZZ</name>